<evidence type="ECO:0000256" key="2">
    <source>
        <dbReference type="ARBA" id="ARBA00004746"/>
    </source>
</evidence>
<evidence type="ECO:0000256" key="5">
    <source>
        <dbReference type="ARBA" id="ARBA00022679"/>
    </source>
</evidence>
<dbReference type="InterPro" id="IPR050602">
    <property type="entry name" value="Malonyl-ACP_OMT"/>
</dbReference>
<dbReference type="Pfam" id="PF08241">
    <property type="entry name" value="Methyltransf_11"/>
    <property type="match status" value="1"/>
</dbReference>
<evidence type="ECO:0000313" key="11">
    <source>
        <dbReference type="Proteomes" id="UP000649768"/>
    </source>
</evidence>
<dbReference type="InterPro" id="IPR013216">
    <property type="entry name" value="Methyltransf_11"/>
</dbReference>
<comment type="caution">
    <text evidence="10">The sequence shown here is derived from an EMBL/GenBank/DDBJ whole genome shotgun (WGS) entry which is preliminary data.</text>
</comment>
<evidence type="ECO:0000256" key="3">
    <source>
        <dbReference type="ARBA" id="ARBA00012327"/>
    </source>
</evidence>
<accession>A0ABR9BL20</accession>
<dbReference type="Gene3D" id="3.40.50.150">
    <property type="entry name" value="Vaccinia Virus protein VP39"/>
    <property type="match status" value="1"/>
</dbReference>
<sequence length="275" mass="30129">MQEISPTVAVRPRNQNLSDSDKQAIAASFGKAAKQYDQSAAFQRQVGHQLLDTLPSLPEGSHWLDTGCGTGYFTRQLQAMHYQTTAIDLSEQMLAQAKARCDGAGVFCVADAESLPFPDNHFDAAFSSLALQWCSDLAVPLRELQRVVKPGGVIGITTLAEGTLFELERAWQSVDTQRHVNQFDSVTQLSQAVAEAGLNAAELSVKPVVMHYERALDLMKDLKGIGATHLSEQRRQGMFGRTALNRIENAYACFRDSTGQLPATYQVCFGVFTNV</sequence>
<dbReference type="InterPro" id="IPR029063">
    <property type="entry name" value="SAM-dependent_MTases_sf"/>
</dbReference>
<proteinExistence type="inferred from homology"/>
<feature type="domain" description="Methyltransferase type 11" evidence="9">
    <location>
        <begin position="64"/>
        <end position="154"/>
    </location>
</feature>
<name>A0ABR9BL20_9GAMM</name>
<dbReference type="InterPro" id="IPR011814">
    <property type="entry name" value="BioC"/>
</dbReference>
<protein>
    <recommendedName>
        <fullName evidence="3 8">Malonyl-[acyl-carrier protein] O-methyltransferase</fullName>
        <shortName evidence="8">Malonyl-ACP O-methyltransferase</shortName>
        <ecNumber evidence="3 8">2.1.1.197</ecNumber>
    </recommendedName>
    <alternativeName>
        <fullName evidence="8">Biotin synthesis protein BioC</fullName>
    </alternativeName>
</protein>
<comment type="pathway">
    <text evidence="2 8">Cofactor biosynthesis; biotin biosynthesis.</text>
</comment>
<keyword evidence="11" id="KW-1185">Reference proteome</keyword>
<reference evidence="10 11" key="1">
    <citation type="submission" date="2020-09" db="EMBL/GenBank/DDBJ databases">
        <title>Photobacterium sp. CAU 1568 isolated from sand of Sido Beach.</title>
        <authorList>
            <person name="Kim W."/>
        </authorList>
    </citation>
    <scope>NUCLEOTIDE SEQUENCE [LARGE SCALE GENOMIC DNA]</scope>
    <source>
        <strain evidence="10 11">CAU 1568</strain>
    </source>
</reference>
<evidence type="ECO:0000259" key="9">
    <source>
        <dbReference type="Pfam" id="PF08241"/>
    </source>
</evidence>
<keyword evidence="4 8" id="KW-0489">Methyltransferase</keyword>
<dbReference type="EMBL" id="JACYTP010000002">
    <property type="protein sequence ID" value="MBD8512181.1"/>
    <property type="molecule type" value="Genomic_DNA"/>
</dbReference>
<dbReference type="PANTHER" id="PTHR13090:SF1">
    <property type="entry name" value="ARGININE-HYDROXYLASE NDUFAF5, MITOCHONDRIAL"/>
    <property type="match status" value="1"/>
</dbReference>
<comment type="catalytic activity">
    <reaction evidence="1 8">
        <text>malonyl-[ACP] + S-adenosyl-L-methionine = malonyl-[ACP] methyl ester + S-adenosyl-L-homocysteine</text>
        <dbReference type="Rhea" id="RHEA:17105"/>
        <dbReference type="Rhea" id="RHEA-COMP:9623"/>
        <dbReference type="Rhea" id="RHEA-COMP:9954"/>
        <dbReference type="ChEBI" id="CHEBI:57856"/>
        <dbReference type="ChEBI" id="CHEBI:59789"/>
        <dbReference type="ChEBI" id="CHEBI:78449"/>
        <dbReference type="ChEBI" id="CHEBI:78845"/>
        <dbReference type="EC" id="2.1.1.197"/>
    </reaction>
</comment>
<evidence type="ECO:0000256" key="7">
    <source>
        <dbReference type="ARBA" id="ARBA00022756"/>
    </source>
</evidence>
<evidence type="ECO:0000256" key="4">
    <source>
        <dbReference type="ARBA" id="ARBA00022603"/>
    </source>
</evidence>
<dbReference type="GO" id="GO:0032259">
    <property type="term" value="P:methylation"/>
    <property type="evidence" value="ECO:0007669"/>
    <property type="project" value="UniProtKB-KW"/>
</dbReference>
<evidence type="ECO:0000313" key="10">
    <source>
        <dbReference type="EMBL" id="MBD8512181.1"/>
    </source>
</evidence>
<dbReference type="CDD" id="cd02440">
    <property type="entry name" value="AdoMet_MTases"/>
    <property type="match status" value="1"/>
</dbReference>
<comment type="function">
    <text evidence="8">Converts the free carboxyl group of a malonyl-thioester to its methyl ester by transfer of a methyl group from S-adenosyl-L-methionine (SAM). It allows to synthesize pimeloyl-ACP via the fatty acid synthetic pathway.</text>
</comment>
<gene>
    <name evidence="8 10" type="primary">bioC</name>
    <name evidence="10" type="ORF">IFO68_05705</name>
</gene>
<dbReference type="HAMAP" id="MF_00835">
    <property type="entry name" value="BioC"/>
    <property type="match status" value="1"/>
</dbReference>
<keyword evidence="5 8" id="KW-0808">Transferase</keyword>
<dbReference type="Proteomes" id="UP000649768">
    <property type="component" value="Unassembled WGS sequence"/>
</dbReference>
<evidence type="ECO:0000256" key="8">
    <source>
        <dbReference type="HAMAP-Rule" id="MF_00835"/>
    </source>
</evidence>
<dbReference type="SUPFAM" id="SSF53335">
    <property type="entry name" value="S-adenosyl-L-methionine-dependent methyltransferases"/>
    <property type="match status" value="1"/>
</dbReference>
<evidence type="ECO:0000256" key="1">
    <source>
        <dbReference type="ARBA" id="ARBA00000852"/>
    </source>
</evidence>
<keyword evidence="6 8" id="KW-0949">S-adenosyl-L-methionine</keyword>
<keyword evidence="7 8" id="KW-0093">Biotin biosynthesis</keyword>
<dbReference type="PANTHER" id="PTHR13090">
    <property type="entry name" value="ARGININE-HYDROXYLASE NDUFAF5, MITOCHONDRIAL"/>
    <property type="match status" value="1"/>
</dbReference>
<dbReference type="EC" id="2.1.1.197" evidence="3 8"/>
<dbReference type="NCBIfam" id="TIGR02072">
    <property type="entry name" value="BioC"/>
    <property type="match status" value="1"/>
</dbReference>
<comment type="similarity">
    <text evidence="8">Belongs to the methyltransferase superfamily.</text>
</comment>
<dbReference type="GO" id="GO:0102130">
    <property type="term" value="F:malonyl-CoA methyltransferase activity"/>
    <property type="evidence" value="ECO:0007669"/>
    <property type="project" value="UniProtKB-EC"/>
</dbReference>
<organism evidence="10 11">
    <name type="scientific">Photobacterium arenosum</name>
    <dbReference type="NCBI Taxonomy" id="2774143"/>
    <lineage>
        <taxon>Bacteria</taxon>
        <taxon>Pseudomonadati</taxon>
        <taxon>Pseudomonadota</taxon>
        <taxon>Gammaproteobacteria</taxon>
        <taxon>Vibrionales</taxon>
        <taxon>Vibrionaceae</taxon>
        <taxon>Photobacterium</taxon>
    </lineage>
</organism>
<evidence type="ECO:0000256" key="6">
    <source>
        <dbReference type="ARBA" id="ARBA00022691"/>
    </source>
</evidence>